<name>A0A5C6TQ82_9SPHN</name>
<feature type="domain" description="HTH tetR-type" evidence="5">
    <location>
        <begin position="89"/>
        <end position="149"/>
    </location>
</feature>
<dbReference type="GO" id="GO:0000976">
    <property type="term" value="F:transcription cis-regulatory region binding"/>
    <property type="evidence" value="ECO:0007669"/>
    <property type="project" value="TreeGrafter"/>
</dbReference>
<evidence type="ECO:0000256" key="3">
    <source>
        <dbReference type="ARBA" id="ARBA00023163"/>
    </source>
</evidence>
<proteinExistence type="predicted"/>
<evidence type="ECO:0000313" key="6">
    <source>
        <dbReference type="EMBL" id="TXC62386.1"/>
    </source>
</evidence>
<reference evidence="6 7" key="1">
    <citation type="journal article" date="2015" name="J. Microbiol.">
        <title>Sphingosinicella ginsenosidimutans sp. nov., with ginsenoside converting activity.</title>
        <authorList>
            <person name="Kim J.K."/>
            <person name="Kang M.S."/>
            <person name="Park S.C."/>
            <person name="Kim K.M."/>
            <person name="Choi K."/>
            <person name="Yoon M.H."/>
            <person name="Im W.T."/>
        </authorList>
    </citation>
    <scope>NUCLEOTIDE SEQUENCE [LARGE SCALE GENOMIC DNA]</scope>
    <source>
        <strain evidence="6 7">BS-11</strain>
    </source>
</reference>
<keyword evidence="2 4" id="KW-0238">DNA-binding</keyword>
<dbReference type="EMBL" id="VOQQ01000001">
    <property type="protein sequence ID" value="TXC62386.1"/>
    <property type="molecule type" value="Genomic_DNA"/>
</dbReference>
<dbReference type="GO" id="GO:0003700">
    <property type="term" value="F:DNA-binding transcription factor activity"/>
    <property type="evidence" value="ECO:0007669"/>
    <property type="project" value="TreeGrafter"/>
</dbReference>
<dbReference type="AlphaFoldDB" id="A0A5C6TQ82"/>
<dbReference type="InterPro" id="IPR001647">
    <property type="entry name" value="HTH_TetR"/>
</dbReference>
<dbReference type="PANTHER" id="PTHR30055">
    <property type="entry name" value="HTH-TYPE TRANSCRIPTIONAL REGULATOR RUTR"/>
    <property type="match status" value="1"/>
</dbReference>
<dbReference type="PRINTS" id="PR00455">
    <property type="entry name" value="HTHTETR"/>
</dbReference>
<keyword evidence="3" id="KW-0804">Transcription</keyword>
<evidence type="ECO:0000259" key="5">
    <source>
        <dbReference type="PROSITE" id="PS50977"/>
    </source>
</evidence>
<accession>A0A5C6TQ82</accession>
<dbReference type="PANTHER" id="PTHR30055:SF238">
    <property type="entry name" value="MYCOFACTOCIN BIOSYNTHESIS TRANSCRIPTIONAL REGULATOR MFTR-RELATED"/>
    <property type="match status" value="1"/>
</dbReference>
<keyword evidence="7" id="KW-1185">Reference proteome</keyword>
<feature type="DNA-binding region" description="H-T-H motif" evidence="4">
    <location>
        <begin position="112"/>
        <end position="131"/>
    </location>
</feature>
<sequence>MVRPGRVISRQGVRLAAPLRVPPRRRRWSGQIHSIRPERVDRQAIDSYALLFGGPDCAAQCIPNPAGGRGKMEKTGMKRARRTQDERSTATREALVAAAIEVVAEVGYASATTSLIARRAKVSRGALQYHFASKADLTVAIMEAIALELNFRFDLEALRQAPLRRRIEAMIEHYWDVFQGRMFRAGLSIWVVLAGDPELARRIEASMRLVREGIGSVWHDLFSDVRCAQRDLDTILHIVMATMRGSAIAFLAGRAGTDFGAERRQLADMALHAMERLVETEAR</sequence>
<dbReference type="PROSITE" id="PS50977">
    <property type="entry name" value="HTH_TETR_2"/>
    <property type="match status" value="1"/>
</dbReference>
<dbReference type="Proteomes" id="UP000321249">
    <property type="component" value="Unassembled WGS sequence"/>
</dbReference>
<dbReference type="Pfam" id="PF00440">
    <property type="entry name" value="TetR_N"/>
    <property type="match status" value="1"/>
</dbReference>
<gene>
    <name evidence="6" type="ORF">FRZ32_01170</name>
</gene>
<protein>
    <submittedName>
        <fullName evidence="6">TetR family transcriptional regulator</fullName>
    </submittedName>
</protein>
<keyword evidence="1" id="KW-0805">Transcription regulation</keyword>
<dbReference type="InterPro" id="IPR050109">
    <property type="entry name" value="HTH-type_TetR-like_transc_reg"/>
</dbReference>
<evidence type="ECO:0000313" key="7">
    <source>
        <dbReference type="Proteomes" id="UP000321249"/>
    </source>
</evidence>
<evidence type="ECO:0000256" key="4">
    <source>
        <dbReference type="PROSITE-ProRule" id="PRU00335"/>
    </source>
</evidence>
<dbReference type="InterPro" id="IPR009057">
    <property type="entry name" value="Homeodomain-like_sf"/>
</dbReference>
<evidence type="ECO:0000256" key="1">
    <source>
        <dbReference type="ARBA" id="ARBA00023015"/>
    </source>
</evidence>
<dbReference type="Gene3D" id="1.10.357.10">
    <property type="entry name" value="Tetracycline Repressor, domain 2"/>
    <property type="match status" value="1"/>
</dbReference>
<comment type="caution">
    <text evidence="6">The sequence shown here is derived from an EMBL/GenBank/DDBJ whole genome shotgun (WGS) entry which is preliminary data.</text>
</comment>
<evidence type="ECO:0000256" key="2">
    <source>
        <dbReference type="ARBA" id="ARBA00023125"/>
    </source>
</evidence>
<dbReference type="SUPFAM" id="SSF46689">
    <property type="entry name" value="Homeodomain-like"/>
    <property type="match status" value="1"/>
</dbReference>
<organism evidence="6 7">
    <name type="scientific">Allosphingosinicella ginsenosidimutans</name>
    <dbReference type="NCBI Taxonomy" id="1176539"/>
    <lineage>
        <taxon>Bacteria</taxon>
        <taxon>Pseudomonadati</taxon>
        <taxon>Pseudomonadota</taxon>
        <taxon>Alphaproteobacteria</taxon>
        <taxon>Sphingomonadales</taxon>
        <taxon>Sphingomonadaceae</taxon>
        <taxon>Allosphingosinicella</taxon>
    </lineage>
</organism>